<name>A0A0F9C1M7_9ZZZZ</name>
<dbReference type="EMBL" id="LAZR01046493">
    <property type="protein sequence ID" value="KKK96424.1"/>
    <property type="molecule type" value="Genomic_DNA"/>
</dbReference>
<sequence length="187" mass="21428">ERYGTFWYVISQSAEDLAETLVGEEGKQKKFGLVGANGLLNENKKELMKLGVGTHHGEWWGSGIQRRYNLDEKRFSLFNTGRWVDTHLIPIGASGFSNEYSEQYLHELKKQSHNDKLEYCPKGCYVVPILYEGLFSEERIGNTLMTLKEYGSKVSLGFMKPEGIVIYHKQGNMYFKKTIENDEQGKG</sequence>
<organism evidence="1">
    <name type="scientific">marine sediment metagenome</name>
    <dbReference type="NCBI Taxonomy" id="412755"/>
    <lineage>
        <taxon>unclassified sequences</taxon>
        <taxon>metagenomes</taxon>
        <taxon>ecological metagenomes</taxon>
    </lineage>
</organism>
<protein>
    <submittedName>
        <fullName evidence="1">Uncharacterized protein</fullName>
    </submittedName>
</protein>
<evidence type="ECO:0000313" key="1">
    <source>
        <dbReference type="EMBL" id="KKK96424.1"/>
    </source>
</evidence>
<reference evidence="1" key="1">
    <citation type="journal article" date="2015" name="Nature">
        <title>Complex archaea that bridge the gap between prokaryotes and eukaryotes.</title>
        <authorList>
            <person name="Spang A."/>
            <person name="Saw J.H."/>
            <person name="Jorgensen S.L."/>
            <person name="Zaremba-Niedzwiedzka K."/>
            <person name="Martijn J."/>
            <person name="Lind A.E."/>
            <person name="van Eijk R."/>
            <person name="Schleper C."/>
            <person name="Guy L."/>
            <person name="Ettema T.J."/>
        </authorList>
    </citation>
    <scope>NUCLEOTIDE SEQUENCE</scope>
</reference>
<gene>
    <name evidence="1" type="ORF">LCGC14_2662910</name>
</gene>
<feature type="non-terminal residue" evidence="1">
    <location>
        <position position="1"/>
    </location>
</feature>
<accession>A0A0F9C1M7</accession>
<comment type="caution">
    <text evidence="1">The sequence shown here is derived from an EMBL/GenBank/DDBJ whole genome shotgun (WGS) entry which is preliminary data.</text>
</comment>
<dbReference type="AlphaFoldDB" id="A0A0F9C1M7"/>
<proteinExistence type="predicted"/>